<feature type="domain" description="Mutator-like transposase" evidence="1">
    <location>
        <begin position="24"/>
        <end position="192"/>
    </location>
</feature>
<reference evidence="3" key="1">
    <citation type="submission" date="2021-02" db="EMBL/GenBank/DDBJ databases">
        <authorList>
            <person name="Nowell W R."/>
        </authorList>
    </citation>
    <scope>NUCLEOTIDE SEQUENCE</scope>
</reference>
<dbReference type="Proteomes" id="UP000663870">
    <property type="component" value="Unassembled WGS sequence"/>
</dbReference>
<evidence type="ECO:0000313" key="4">
    <source>
        <dbReference type="Proteomes" id="UP000663870"/>
    </source>
</evidence>
<evidence type="ECO:0000259" key="1">
    <source>
        <dbReference type="Pfam" id="PF20700"/>
    </source>
</evidence>
<accession>A0A815XPA2</accession>
<sequence length="221" mass="24097">MDSSSSSLSSVNIDDMDDLLDINLIIHIKSLISLLKQTFCSECNHLWDGSPSIKTRNGLYMHVEFICSNCGCITHLYSSPQVQDGRRQEINARLELGATLCGLGYNGIIKLLGALNLPPSTHNGNICQEQSMIAAVEEAIAETDGARELTLSGDGAWLTRGHTSVHGVSAMYSTTKHPKILDTTWSSKKCSSGGMEKGMVHEMFCRSLAKYNTTYVSYVGD</sequence>
<proteinExistence type="predicted"/>
<protein>
    <recommendedName>
        <fullName evidence="1">Mutator-like transposase domain-containing protein</fullName>
    </recommendedName>
</protein>
<name>A0A815XPA2_9BILA</name>
<dbReference type="Proteomes" id="UP000663854">
    <property type="component" value="Unassembled WGS sequence"/>
</dbReference>
<organism evidence="3 4">
    <name type="scientific">Rotaria sordida</name>
    <dbReference type="NCBI Taxonomy" id="392033"/>
    <lineage>
        <taxon>Eukaryota</taxon>
        <taxon>Metazoa</taxon>
        <taxon>Spiralia</taxon>
        <taxon>Gnathifera</taxon>
        <taxon>Rotifera</taxon>
        <taxon>Eurotatoria</taxon>
        <taxon>Bdelloidea</taxon>
        <taxon>Philodinida</taxon>
        <taxon>Philodinidae</taxon>
        <taxon>Rotaria</taxon>
    </lineage>
</organism>
<gene>
    <name evidence="3" type="ORF">JXQ802_LOCUS44289</name>
    <name evidence="2" type="ORF">PYM288_LOCUS28902</name>
</gene>
<dbReference type="EMBL" id="CAJNOL010003371">
    <property type="protein sequence ID" value="CAF1560062.1"/>
    <property type="molecule type" value="Genomic_DNA"/>
</dbReference>
<evidence type="ECO:0000313" key="3">
    <source>
        <dbReference type="EMBL" id="CAF1560062.1"/>
    </source>
</evidence>
<dbReference type="Pfam" id="PF20700">
    <property type="entry name" value="Mutator"/>
    <property type="match status" value="1"/>
</dbReference>
<dbReference type="AlphaFoldDB" id="A0A815XPA2"/>
<keyword evidence="4" id="KW-1185">Reference proteome</keyword>
<evidence type="ECO:0000313" key="2">
    <source>
        <dbReference type="EMBL" id="CAF1281425.1"/>
    </source>
</evidence>
<dbReference type="EMBL" id="CAJNOH010002227">
    <property type="protein sequence ID" value="CAF1281425.1"/>
    <property type="molecule type" value="Genomic_DNA"/>
</dbReference>
<dbReference type="InterPro" id="IPR049012">
    <property type="entry name" value="Mutator_transp_dom"/>
</dbReference>
<comment type="caution">
    <text evidence="3">The sequence shown here is derived from an EMBL/GenBank/DDBJ whole genome shotgun (WGS) entry which is preliminary data.</text>
</comment>